<proteinExistence type="predicted"/>
<sequence>MPSYPALVPMYGLGSYGRVIGAVTLSGPRSSSGSALRVYAYLKQTKGNTYALNFFKNATFGPYFLNKNGTGLVWN</sequence>
<dbReference type="EMBL" id="MN738915">
    <property type="protein sequence ID" value="QHT31089.1"/>
    <property type="molecule type" value="Genomic_DNA"/>
</dbReference>
<dbReference type="AlphaFoldDB" id="A0A6C0ERX3"/>
<organism evidence="1">
    <name type="scientific">viral metagenome</name>
    <dbReference type="NCBI Taxonomy" id="1070528"/>
    <lineage>
        <taxon>unclassified sequences</taxon>
        <taxon>metagenomes</taxon>
        <taxon>organismal metagenomes</taxon>
    </lineage>
</organism>
<protein>
    <submittedName>
        <fullName evidence="1">Uncharacterized protein</fullName>
    </submittedName>
</protein>
<reference evidence="1" key="1">
    <citation type="journal article" date="2020" name="Nature">
        <title>Giant virus diversity and host interactions through global metagenomics.</title>
        <authorList>
            <person name="Schulz F."/>
            <person name="Roux S."/>
            <person name="Paez-Espino D."/>
            <person name="Jungbluth S."/>
            <person name="Walsh D.A."/>
            <person name="Denef V.J."/>
            <person name="McMahon K.D."/>
            <person name="Konstantinidis K.T."/>
            <person name="Eloe-Fadrosh E.A."/>
            <person name="Kyrpides N.C."/>
            <person name="Woyke T."/>
        </authorList>
    </citation>
    <scope>NUCLEOTIDE SEQUENCE</scope>
    <source>
        <strain evidence="1">GVMAG-M-3300009155-2</strain>
    </source>
</reference>
<evidence type="ECO:0000313" key="1">
    <source>
        <dbReference type="EMBL" id="QHT31089.1"/>
    </source>
</evidence>
<name>A0A6C0ERX3_9ZZZZ</name>
<accession>A0A6C0ERX3</accession>